<dbReference type="EMBL" id="GAIX01007446">
    <property type="protein sequence ID" value="JAA85114.1"/>
    <property type="molecule type" value="Transcribed_RNA"/>
</dbReference>
<evidence type="ECO:0000256" key="1">
    <source>
        <dbReference type="SAM" id="Phobius"/>
    </source>
</evidence>
<reference evidence="2" key="2">
    <citation type="submission" date="2013-05" db="EMBL/GenBank/DDBJ databases">
        <authorList>
            <person name="Carter J.-M."/>
            <person name="Baker S.C."/>
            <person name="Pink R."/>
            <person name="Carter D.R.F."/>
            <person name="Collins A."/>
            <person name="Tomlin J."/>
            <person name="Gibbs M."/>
            <person name="Breuker C.J."/>
        </authorList>
    </citation>
    <scope>NUCLEOTIDE SEQUENCE</scope>
    <source>
        <tissue evidence="2">Ovary</tissue>
    </source>
</reference>
<reference evidence="2" key="1">
    <citation type="journal article" date="2013" name="BMC Genomics">
        <title>Unscrambling butterfly oogenesis.</title>
        <authorList>
            <person name="Carter J.M."/>
            <person name="Baker S.C."/>
            <person name="Pink R."/>
            <person name="Carter D.R."/>
            <person name="Collins A."/>
            <person name="Tomlin J."/>
            <person name="Gibbs M."/>
            <person name="Breuker C.J."/>
        </authorList>
    </citation>
    <scope>NUCLEOTIDE SEQUENCE</scope>
    <source>
        <tissue evidence="2">Ovary</tissue>
    </source>
</reference>
<keyword evidence="1" id="KW-0472">Membrane</keyword>
<proteinExistence type="predicted"/>
<name>S4P4Y6_9NEOP</name>
<accession>S4P4Y6</accession>
<dbReference type="AlphaFoldDB" id="S4P4Y6"/>
<keyword evidence="1" id="KW-1133">Transmembrane helix</keyword>
<feature type="transmembrane region" description="Helical" evidence="1">
    <location>
        <begin position="46"/>
        <end position="77"/>
    </location>
</feature>
<organism evidence="2">
    <name type="scientific">Pararge aegeria</name>
    <name type="common">speckled wood butterfly</name>
    <dbReference type="NCBI Taxonomy" id="116150"/>
    <lineage>
        <taxon>Eukaryota</taxon>
        <taxon>Metazoa</taxon>
        <taxon>Ecdysozoa</taxon>
        <taxon>Arthropoda</taxon>
        <taxon>Hexapoda</taxon>
        <taxon>Insecta</taxon>
        <taxon>Pterygota</taxon>
        <taxon>Neoptera</taxon>
        <taxon>Endopterygota</taxon>
        <taxon>Lepidoptera</taxon>
        <taxon>Glossata</taxon>
        <taxon>Ditrysia</taxon>
        <taxon>Papilionoidea</taxon>
        <taxon>Nymphalidae</taxon>
        <taxon>Satyrinae</taxon>
        <taxon>Satyrini</taxon>
        <taxon>Parargina</taxon>
        <taxon>Pararge</taxon>
    </lineage>
</organism>
<evidence type="ECO:0000313" key="2">
    <source>
        <dbReference type="EMBL" id="JAA85114.1"/>
    </source>
</evidence>
<keyword evidence="1" id="KW-0812">Transmembrane</keyword>
<feature type="transmembrane region" description="Helical" evidence="1">
    <location>
        <begin position="20"/>
        <end position="40"/>
    </location>
</feature>
<protein>
    <submittedName>
        <fullName evidence="2">Uncharacterized protein</fullName>
    </submittedName>
</protein>
<sequence length="87" mass="9961">MFISPGSDCFTRIKSIPCSFPVCNIIFLIKIGAMVVPNIGNIQTHFHMFIISVNIFFVPTHDFFLVSILVCPCIHCYRKLISNFKTY</sequence>